<evidence type="ECO:0008006" key="2">
    <source>
        <dbReference type="Google" id="ProtNLM"/>
    </source>
</evidence>
<dbReference type="InterPro" id="IPR010870">
    <property type="entry name" value="Porin_O/P"/>
</dbReference>
<reference evidence="1" key="1">
    <citation type="submission" date="2018-06" db="EMBL/GenBank/DDBJ databases">
        <authorList>
            <person name="Zhirakovskaya E."/>
        </authorList>
    </citation>
    <scope>NUCLEOTIDE SEQUENCE</scope>
</reference>
<protein>
    <recommendedName>
        <fullName evidence="2">Phosphate-selective porin O and P</fullName>
    </recommendedName>
</protein>
<proteinExistence type="predicted"/>
<gene>
    <name evidence="1" type="ORF">MNBD_DELTA04-152</name>
</gene>
<dbReference type="Pfam" id="PF07396">
    <property type="entry name" value="Porin_O_P"/>
    <property type="match status" value="1"/>
</dbReference>
<dbReference type="EMBL" id="UOEY01000054">
    <property type="protein sequence ID" value="VAW37973.1"/>
    <property type="molecule type" value="Genomic_DNA"/>
</dbReference>
<dbReference type="SUPFAM" id="SSF56935">
    <property type="entry name" value="Porins"/>
    <property type="match status" value="1"/>
</dbReference>
<dbReference type="InterPro" id="IPR023614">
    <property type="entry name" value="Porin_dom_sf"/>
</dbReference>
<organism evidence="1">
    <name type="scientific">hydrothermal vent metagenome</name>
    <dbReference type="NCBI Taxonomy" id="652676"/>
    <lineage>
        <taxon>unclassified sequences</taxon>
        <taxon>metagenomes</taxon>
        <taxon>ecological metagenomes</taxon>
    </lineage>
</organism>
<dbReference type="AlphaFoldDB" id="A0A3B0VCF0"/>
<dbReference type="Gene3D" id="2.40.160.10">
    <property type="entry name" value="Porin"/>
    <property type="match status" value="1"/>
</dbReference>
<evidence type="ECO:0000313" key="1">
    <source>
        <dbReference type="EMBL" id="VAW37973.1"/>
    </source>
</evidence>
<dbReference type="PROSITE" id="PS51257">
    <property type="entry name" value="PROKAR_LIPOPROTEIN"/>
    <property type="match status" value="1"/>
</dbReference>
<sequence>MKINTVKTVFFVFLLAAGSCLTAPAGAEAANWFQLQGTEKPQAKPVNLWGFIQPTYFQSQDKVDPSDDFRKDDFNIRRARLGIRGVVPKTDAKINYFLLSEFGRNGITENPNGGQSNAVALTDASITLNYLTGVRLRFGQFKIPIGIDGLQAIHVHKYIEFSDVFDQLMLERFGKDRSVGAYRDIGVQAFNWWRFGEKNKYELAYALMVANGNGINSQDNDKNKDLLGKLTFSRIFNNSKGPRRQELEVGAWFISGKRTGYKFAGGANGNKIEQNRKRYGLEFNYNKDFGNRGAGHIVAEAVWGDGWVYAPKFLGGAVPAAKRFFTENTSVAGHGVPHADLNAFGWYVDFGYRPPVLSKKLEFDLRYSLYDPDNGNDLAKDVSQKTLTLGLQYFFTPRVRATVNYDFRDNDWNKKVEDRVMAQLTIIFK</sequence>
<name>A0A3B0VCF0_9ZZZZ</name>
<accession>A0A3B0VCF0</accession>